<dbReference type="AlphaFoldDB" id="A0A0U1NTP5"/>
<protein>
    <submittedName>
        <fullName evidence="1">Uncharacterized protein</fullName>
    </submittedName>
</protein>
<evidence type="ECO:0000313" key="2">
    <source>
        <dbReference type="Proteomes" id="UP000199087"/>
    </source>
</evidence>
<name>A0A0U1NTP5_9BACI</name>
<dbReference type="EMBL" id="CVRB01000001">
    <property type="protein sequence ID" value="CRK81431.1"/>
    <property type="molecule type" value="Genomic_DNA"/>
</dbReference>
<gene>
    <name evidence="1" type="ORF">BN000_01333</name>
</gene>
<organism evidence="1 2">
    <name type="scientific">Neobacillus massiliamazoniensis</name>
    <dbReference type="NCBI Taxonomy" id="1499688"/>
    <lineage>
        <taxon>Bacteria</taxon>
        <taxon>Bacillati</taxon>
        <taxon>Bacillota</taxon>
        <taxon>Bacilli</taxon>
        <taxon>Bacillales</taxon>
        <taxon>Bacillaceae</taxon>
        <taxon>Neobacillus</taxon>
    </lineage>
</organism>
<reference evidence="2" key="1">
    <citation type="submission" date="2015-05" db="EMBL/GenBank/DDBJ databases">
        <authorList>
            <person name="Urmite Genomes"/>
        </authorList>
    </citation>
    <scope>NUCLEOTIDE SEQUENCE [LARGE SCALE GENOMIC DNA]</scope>
    <source>
        <strain evidence="2">LF1</strain>
    </source>
</reference>
<accession>A0A0U1NTP5</accession>
<proteinExistence type="predicted"/>
<evidence type="ECO:0000313" key="1">
    <source>
        <dbReference type="EMBL" id="CRK81431.1"/>
    </source>
</evidence>
<dbReference type="Proteomes" id="UP000199087">
    <property type="component" value="Unassembled WGS sequence"/>
</dbReference>
<sequence length="41" mass="4561">MYTSKRVKKKILLNSLLCKLLGIISEQDFKGIVGEIHTGGK</sequence>
<keyword evidence="2" id="KW-1185">Reference proteome</keyword>